<organism evidence="10 11">
    <name type="scientific">Naumovozyma castellii</name>
    <name type="common">Yeast</name>
    <name type="synonym">Saccharomyces castellii</name>
    <dbReference type="NCBI Taxonomy" id="27288"/>
    <lineage>
        <taxon>Eukaryota</taxon>
        <taxon>Fungi</taxon>
        <taxon>Dikarya</taxon>
        <taxon>Ascomycota</taxon>
        <taxon>Saccharomycotina</taxon>
        <taxon>Saccharomycetes</taxon>
        <taxon>Saccharomycetales</taxon>
        <taxon>Saccharomycetaceae</taxon>
        <taxon>Naumovozyma</taxon>
    </lineage>
</organism>
<dbReference type="NCBIfam" id="TIGR01381">
    <property type="entry name" value="E1_like_apg7"/>
    <property type="match status" value="1"/>
</dbReference>
<evidence type="ECO:0000313" key="10">
    <source>
        <dbReference type="EMBL" id="CCC69716.1"/>
    </source>
</evidence>
<dbReference type="GO" id="GO:0034727">
    <property type="term" value="P:piecemeal microautophagy of the nucleus"/>
    <property type="evidence" value="ECO:0007669"/>
    <property type="project" value="EnsemblFungi"/>
</dbReference>
<dbReference type="OMA" id="RQIWDAI"/>
<comment type="subcellular location">
    <subcellularLocation>
        <location evidence="7">Cytoplasm</location>
    </subcellularLocation>
    <subcellularLocation>
        <location evidence="7">Preautophagosomal structure</location>
    </subcellularLocation>
</comment>
<keyword evidence="11" id="KW-1185">Reference proteome</keyword>
<dbReference type="GO" id="GO:0000422">
    <property type="term" value="P:autophagy of mitochondrion"/>
    <property type="evidence" value="ECO:0007669"/>
    <property type="project" value="EnsemblFungi"/>
</dbReference>
<dbReference type="InterPro" id="IPR032197">
    <property type="entry name" value="Atg7_N"/>
</dbReference>
<reference key="2">
    <citation type="submission" date="2011-08" db="EMBL/GenBank/DDBJ databases">
        <title>Genome sequence of Naumovozyma castellii.</title>
        <authorList>
            <person name="Gordon J.L."/>
            <person name="Armisen D."/>
            <person name="Proux-Wera E."/>
            <person name="OhEigeartaigh S.S."/>
            <person name="Byrne K.P."/>
            <person name="Wolfe K.H."/>
        </authorList>
    </citation>
    <scope>NUCLEOTIDE SEQUENCE</scope>
    <source>
        <strain>Type strain:CBS 4309</strain>
    </source>
</reference>
<dbReference type="InterPro" id="IPR035985">
    <property type="entry name" value="Ubiquitin-activating_enz"/>
</dbReference>
<accession>G0VDS7</accession>
<dbReference type="RefSeq" id="XP_003676079.1">
    <property type="nucleotide sequence ID" value="XM_003676031.1"/>
</dbReference>
<keyword evidence="5 7" id="KW-0072">Autophagy</keyword>
<keyword evidence="3 7" id="KW-0813">Transport</keyword>
<dbReference type="GO" id="GO:0032446">
    <property type="term" value="P:protein modification by small protein conjugation"/>
    <property type="evidence" value="ECO:0007669"/>
    <property type="project" value="EnsemblFungi"/>
</dbReference>
<dbReference type="PANTHER" id="PTHR10953:SF3">
    <property type="entry name" value="UBIQUITIN-LIKE MODIFIER-ACTIVATING ENZYME ATG7"/>
    <property type="match status" value="1"/>
</dbReference>
<dbReference type="Gene3D" id="3.40.140.70">
    <property type="entry name" value="Ubiquitin-like modifier-activating enzyme ATG7 N-terminal domain"/>
    <property type="match status" value="1"/>
</dbReference>
<dbReference type="SUPFAM" id="SSF69572">
    <property type="entry name" value="Activating enzymes of the ubiquitin-like proteins"/>
    <property type="match status" value="1"/>
</dbReference>
<evidence type="ECO:0000259" key="8">
    <source>
        <dbReference type="Pfam" id="PF00899"/>
    </source>
</evidence>
<dbReference type="InterPro" id="IPR006285">
    <property type="entry name" value="Atg7"/>
</dbReference>
<dbReference type="eggNOG" id="KOG2337">
    <property type="taxonomic scope" value="Eukaryota"/>
</dbReference>
<evidence type="ECO:0000256" key="2">
    <source>
        <dbReference type="ARBA" id="ARBA00017647"/>
    </source>
</evidence>
<evidence type="ECO:0000256" key="3">
    <source>
        <dbReference type="ARBA" id="ARBA00022448"/>
    </source>
</evidence>
<dbReference type="InterPro" id="IPR042522">
    <property type="entry name" value="Atg7_N_1"/>
</dbReference>
<dbReference type="Pfam" id="PF00899">
    <property type="entry name" value="ThiF"/>
    <property type="match status" value="1"/>
</dbReference>
<dbReference type="EMBL" id="HE576755">
    <property type="protein sequence ID" value="CCC69716.1"/>
    <property type="molecule type" value="Genomic_DNA"/>
</dbReference>
<dbReference type="Proteomes" id="UP000001640">
    <property type="component" value="Chromosome 4"/>
</dbReference>
<feature type="domain" description="Ubiquitin-like modifier-activating enzyme Atg7 N-terminal" evidence="9">
    <location>
        <begin position="7"/>
        <end position="288"/>
    </location>
</feature>
<dbReference type="PANTHER" id="PTHR10953">
    <property type="entry name" value="UBIQUITIN-ACTIVATING ENZYME E1"/>
    <property type="match status" value="1"/>
</dbReference>
<evidence type="ECO:0000256" key="5">
    <source>
        <dbReference type="ARBA" id="ARBA00023006"/>
    </source>
</evidence>
<dbReference type="GO" id="GO:0019779">
    <property type="term" value="F:Atg8 activating enzyme activity"/>
    <property type="evidence" value="ECO:0007669"/>
    <property type="project" value="EnsemblFungi"/>
</dbReference>
<dbReference type="Pfam" id="PF16420">
    <property type="entry name" value="ATG7_N"/>
    <property type="match status" value="1"/>
</dbReference>
<evidence type="ECO:0000256" key="6">
    <source>
        <dbReference type="PIRSR" id="PIRSR606285-1"/>
    </source>
</evidence>
<dbReference type="Gene3D" id="3.40.140.100">
    <property type="entry name" value="Ubiquitin-like modifier-activating enzyme ATG7 C-terminal domain"/>
    <property type="match status" value="1"/>
</dbReference>
<comment type="function">
    <text evidence="7">E1-like activating enzyme involved in the 2 ubiquitin-like systems required for cytoplasm to vacuole transport (Cvt) and autophagy. Activates ATG12 for its conjugation with ATG5 and ATG8 for its conjugation with phosphatidylethanolamine. Both systems are needed for the ATG8 association to Cvt vesicles and autophagosomes membranes. Autophagy is essential for maintenance of amino acid levels and protein synthesis under nitrogen starvation. Required for selective autophagic degradation of the nucleus (nucleophagy) as well as for mitophagy which contributes to regulate mitochondrial quantity and quality by eliminating the mitochondria to a basal level to fulfill cellular energy requirements and preventing excess ROS production.</text>
</comment>
<sequence length="634" mass="71867">MSQSTMKFASPLHSFLDVSFFQELARLKLDVLKLQSQEVPLWASLDLKHIPKAINSAPITIDKQSFDTDNVLPKLNNEQLRIEGTITNFNTFEQFKELDKQNFLEEKARKLQNKDINKVVEFHIISFADLKKYKFFYWVCIPCFEPKNLQITVGGPAKITDYTKFQEWFALHPTQWVCLFNGEKDELNEYSVASAKSAKTLIVRDSSNIMGTPSALAKNFLSKFVEDRGIDERDINVNVLFIRCNSTSFGVKVTLSHDDKKDTSLKANGWEKNLQGKLIPKVIDLSDLIDPLKVVDQAVDLNLKLMKWRLVPDINLDIIKESKVLLLGSGTLGCYVARTLMAWGVRKITLVDNGTVSYSNPVRQPLFEYNDYGKPKSEAAAAALKRIFPLMDVSGVQLNVSMIGHPIANEEREELEYEKLKELIRTHDAIFLLMDSRETRWFPTVMGNVEGKIVINAALGFDSYLVMRHGNYSGNNEEERLGCYFCNDVMVPTDSLTDRTLDEMCTVTRPGVALMAASQAVELFVSILQHKSKNDAGIHETSILGELPHQVRGFLNNFTTLKLKMPAYKHCSACSPAIIEACKENGWSFLKEALNNADYIEQLSGLEDIKKEIENIDDGVFEWMDEDEGEELIQ</sequence>
<dbReference type="STRING" id="1064592.G0VDS7"/>
<keyword evidence="7" id="KW-0963">Cytoplasm</keyword>
<dbReference type="GO" id="GO:0005829">
    <property type="term" value="C:cytosol"/>
    <property type="evidence" value="ECO:0007669"/>
    <property type="project" value="EnsemblFungi"/>
</dbReference>
<evidence type="ECO:0000256" key="7">
    <source>
        <dbReference type="RuleBase" id="RU366022"/>
    </source>
</evidence>
<dbReference type="GO" id="GO:0042802">
    <property type="term" value="F:identical protein binding"/>
    <property type="evidence" value="ECO:0007669"/>
    <property type="project" value="EnsemblFungi"/>
</dbReference>
<dbReference type="OrthoDB" id="338614at2759"/>
<dbReference type="KEGG" id="ncs:NCAS_0D01350"/>
<dbReference type="GO" id="GO:0006995">
    <property type="term" value="P:cellular response to nitrogen starvation"/>
    <property type="evidence" value="ECO:0007669"/>
    <property type="project" value="TreeGrafter"/>
</dbReference>
<dbReference type="FunFam" id="3.40.50.720:FF:000243">
    <property type="entry name" value="Ubiquitin-like modifier-activating enzyme ATG7"/>
    <property type="match status" value="1"/>
</dbReference>
<dbReference type="InterPro" id="IPR042523">
    <property type="entry name" value="Atg7_N_2"/>
</dbReference>
<gene>
    <name evidence="10" type="primary">NCAS0D01350</name>
    <name evidence="10" type="ordered locus">NCAS_0D01350</name>
</gene>
<dbReference type="GO" id="GO:0032258">
    <property type="term" value="P:cytoplasm to vacuole targeting by the Cvt pathway"/>
    <property type="evidence" value="ECO:0007669"/>
    <property type="project" value="EnsemblFungi"/>
</dbReference>
<dbReference type="GeneID" id="96903324"/>
<protein>
    <recommendedName>
        <fullName evidence="2 7">Ubiquitin-like modifier-activating enzyme ATG7</fullName>
    </recommendedName>
    <alternativeName>
        <fullName evidence="7">Autophagy-related protein 7</fullName>
    </alternativeName>
</protein>
<dbReference type="InterPro" id="IPR045886">
    <property type="entry name" value="ThiF/MoeB/HesA"/>
</dbReference>
<dbReference type="FunCoup" id="G0VDS7">
    <property type="interactions" value="801"/>
</dbReference>
<feature type="domain" description="THIF-type NAD/FAD binding fold" evidence="8">
    <location>
        <begin position="306"/>
        <end position="540"/>
    </location>
</feature>
<dbReference type="GO" id="GO:0019778">
    <property type="term" value="F:Atg12 activating enzyme activity"/>
    <property type="evidence" value="ECO:0007669"/>
    <property type="project" value="EnsemblFungi"/>
</dbReference>
<dbReference type="Gene3D" id="3.40.50.720">
    <property type="entry name" value="NAD(P)-binding Rossmann-like Domain"/>
    <property type="match status" value="1"/>
</dbReference>
<evidence type="ECO:0000313" key="11">
    <source>
        <dbReference type="Proteomes" id="UP000001640"/>
    </source>
</evidence>
<comment type="subunit">
    <text evidence="7">Homodimer.</text>
</comment>
<dbReference type="HOGENOM" id="CLU_012998_2_1_1"/>
<feature type="active site" description="Glycyl thioester intermediate" evidence="6">
    <location>
        <position position="505"/>
    </location>
</feature>
<dbReference type="GO" id="GO:0000045">
    <property type="term" value="P:autophagosome assembly"/>
    <property type="evidence" value="ECO:0007669"/>
    <property type="project" value="TreeGrafter"/>
</dbReference>
<name>G0VDS7_NAUCA</name>
<dbReference type="InParanoid" id="G0VDS7"/>
<keyword evidence="4 7" id="KW-0653">Protein transport</keyword>
<dbReference type="InterPro" id="IPR000594">
    <property type="entry name" value="ThiF_NAD_FAD-bd"/>
</dbReference>
<evidence type="ECO:0000256" key="1">
    <source>
        <dbReference type="ARBA" id="ARBA00010931"/>
    </source>
</evidence>
<comment type="similarity">
    <text evidence="1 7">Belongs to the ATG7 family.</text>
</comment>
<reference evidence="10 11" key="1">
    <citation type="journal article" date="2011" name="Proc. Natl. Acad. Sci. U.S.A.">
        <title>Evolutionary erosion of yeast sex chromosomes by mating-type switching accidents.</title>
        <authorList>
            <person name="Gordon J.L."/>
            <person name="Armisen D."/>
            <person name="Proux-Wera E."/>
            <person name="Oheigeartaigh S.S."/>
            <person name="Byrne K.P."/>
            <person name="Wolfe K.H."/>
        </authorList>
    </citation>
    <scope>NUCLEOTIDE SEQUENCE [LARGE SCALE GENOMIC DNA]</scope>
    <source>
        <strain evidence="11">ATCC 76901 / BCRC 22586 / CBS 4309 / NBRC 1992 / NRRL Y-12630</strain>
    </source>
</reference>
<evidence type="ECO:0000256" key="4">
    <source>
        <dbReference type="ARBA" id="ARBA00022927"/>
    </source>
</evidence>
<proteinExistence type="inferred from homology"/>
<dbReference type="GO" id="GO:0097632">
    <property type="term" value="C:extrinsic component of phagophore assembly site membrane"/>
    <property type="evidence" value="ECO:0007669"/>
    <property type="project" value="EnsemblFungi"/>
</dbReference>
<evidence type="ECO:0000259" key="9">
    <source>
        <dbReference type="Pfam" id="PF16420"/>
    </source>
</evidence>
<keyword evidence="7" id="KW-0833">Ubl conjugation pathway</keyword>
<dbReference type="AlphaFoldDB" id="G0VDS7"/>